<reference evidence="20" key="1">
    <citation type="submission" date="2022-11" db="UniProtKB">
        <authorList>
            <consortium name="WormBaseParasite"/>
        </authorList>
    </citation>
    <scope>IDENTIFICATION</scope>
</reference>
<keyword evidence="7" id="KW-0653">Protein transport</keyword>
<dbReference type="SMART" id="SM00175">
    <property type="entry name" value="RAB"/>
    <property type="match status" value="1"/>
</dbReference>
<dbReference type="PROSITE" id="PS51421">
    <property type="entry name" value="RAS"/>
    <property type="match status" value="1"/>
</dbReference>
<dbReference type="InterPro" id="IPR005225">
    <property type="entry name" value="Small_GTP-bd"/>
</dbReference>
<keyword evidence="10 18" id="KW-0472">Membrane</keyword>
<evidence type="ECO:0000256" key="4">
    <source>
        <dbReference type="ARBA" id="ARBA00022448"/>
    </source>
</evidence>
<comment type="similarity">
    <text evidence="2">Belongs to the small GTPase superfamily. Rab family.</text>
</comment>
<evidence type="ECO:0000256" key="5">
    <source>
        <dbReference type="ARBA" id="ARBA00022692"/>
    </source>
</evidence>
<organism evidence="19 20">
    <name type="scientific">Meloidogyne floridensis</name>
    <dbReference type="NCBI Taxonomy" id="298350"/>
    <lineage>
        <taxon>Eukaryota</taxon>
        <taxon>Metazoa</taxon>
        <taxon>Ecdysozoa</taxon>
        <taxon>Nematoda</taxon>
        <taxon>Chromadorea</taxon>
        <taxon>Rhabditida</taxon>
        <taxon>Tylenchina</taxon>
        <taxon>Tylenchomorpha</taxon>
        <taxon>Tylenchoidea</taxon>
        <taxon>Meloidogynidae</taxon>
        <taxon>Meloidogyninae</taxon>
        <taxon>Meloidogyne</taxon>
    </lineage>
</organism>
<keyword evidence="19" id="KW-1185">Reference proteome</keyword>
<feature type="transmembrane region" description="Helical" evidence="18">
    <location>
        <begin position="263"/>
        <end position="284"/>
    </location>
</feature>
<evidence type="ECO:0000256" key="16">
    <source>
        <dbReference type="ARBA" id="ARBA00058158"/>
    </source>
</evidence>
<feature type="transmembrane region" description="Helical" evidence="18">
    <location>
        <begin position="386"/>
        <end position="407"/>
    </location>
</feature>
<dbReference type="WBParaSite" id="scf7180000421885.g7848">
    <property type="protein sequence ID" value="scf7180000421885.g7848"/>
    <property type="gene ID" value="scf7180000421885.g7848"/>
</dbReference>
<feature type="transmembrane region" description="Helical" evidence="18">
    <location>
        <begin position="481"/>
        <end position="502"/>
    </location>
</feature>
<evidence type="ECO:0000256" key="17">
    <source>
        <dbReference type="ARBA" id="ARBA00067801"/>
    </source>
</evidence>
<evidence type="ECO:0000256" key="7">
    <source>
        <dbReference type="ARBA" id="ARBA00022927"/>
    </source>
</evidence>
<name>A0A915NYJ4_9BILA</name>
<feature type="transmembrane region" description="Helical" evidence="18">
    <location>
        <begin position="633"/>
        <end position="651"/>
    </location>
</feature>
<dbReference type="AlphaFoldDB" id="A0A915NYJ4"/>
<dbReference type="GO" id="GO:0005770">
    <property type="term" value="C:late endosome"/>
    <property type="evidence" value="ECO:0007669"/>
    <property type="project" value="UniProtKB-ARBA"/>
</dbReference>
<dbReference type="SUPFAM" id="SSF52540">
    <property type="entry name" value="P-loop containing nucleoside triphosphate hydrolases"/>
    <property type="match status" value="1"/>
</dbReference>
<dbReference type="SMART" id="SM00173">
    <property type="entry name" value="RAS"/>
    <property type="match status" value="1"/>
</dbReference>
<proteinExistence type="inferred from homology"/>
<dbReference type="PANTHER" id="PTHR23294:SF0">
    <property type="entry name" value="UNC93-LIKE PROTEIN MFSD11"/>
    <property type="match status" value="1"/>
</dbReference>
<dbReference type="Gene3D" id="1.20.1250.20">
    <property type="entry name" value="MFS general substrate transporter like domains"/>
    <property type="match status" value="1"/>
</dbReference>
<accession>A0A915NYJ4</accession>
<dbReference type="GO" id="GO:0015031">
    <property type="term" value="P:protein transport"/>
    <property type="evidence" value="ECO:0007669"/>
    <property type="project" value="UniProtKB-KW"/>
</dbReference>
<keyword evidence="4" id="KW-0813">Transport</keyword>
<dbReference type="GO" id="GO:0016020">
    <property type="term" value="C:membrane"/>
    <property type="evidence" value="ECO:0007669"/>
    <property type="project" value="UniProtKB-SubCell"/>
</dbReference>
<evidence type="ECO:0000256" key="11">
    <source>
        <dbReference type="ARBA" id="ARBA00023180"/>
    </source>
</evidence>
<dbReference type="PROSITE" id="PS51419">
    <property type="entry name" value="RAB"/>
    <property type="match status" value="1"/>
</dbReference>
<evidence type="ECO:0000256" key="3">
    <source>
        <dbReference type="ARBA" id="ARBA00009172"/>
    </source>
</evidence>
<dbReference type="SMART" id="SM00176">
    <property type="entry name" value="RAN"/>
    <property type="match status" value="1"/>
</dbReference>
<dbReference type="GO" id="GO:0002682">
    <property type="term" value="P:regulation of immune system process"/>
    <property type="evidence" value="ECO:0007669"/>
    <property type="project" value="UniProtKB-ARBA"/>
</dbReference>
<evidence type="ECO:0000256" key="6">
    <source>
        <dbReference type="ARBA" id="ARBA00022741"/>
    </source>
</evidence>
<dbReference type="InterPro" id="IPR051617">
    <property type="entry name" value="UNC-93-like_regulator"/>
</dbReference>
<comment type="subcellular location">
    <subcellularLocation>
        <location evidence="1">Membrane</location>
        <topology evidence="1">Multi-pass membrane protein</topology>
    </subcellularLocation>
</comment>
<keyword evidence="6" id="KW-0547">Nucleotide-binding</keyword>
<comment type="similarity">
    <text evidence="3">Belongs to the unc-93 family.</text>
</comment>
<evidence type="ECO:0000256" key="9">
    <source>
        <dbReference type="ARBA" id="ARBA00023134"/>
    </source>
</evidence>
<keyword evidence="11" id="KW-0325">Glycoprotein</keyword>
<evidence type="ECO:0000256" key="1">
    <source>
        <dbReference type="ARBA" id="ARBA00004141"/>
    </source>
</evidence>
<evidence type="ECO:0000313" key="19">
    <source>
        <dbReference type="Proteomes" id="UP000887560"/>
    </source>
</evidence>
<evidence type="ECO:0000256" key="8">
    <source>
        <dbReference type="ARBA" id="ARBA00022989"/>
    </source>
</evidence>
<protein>
    <recommendedName>
        <fullName evidence="17">Ras-related protein Rab-7b</fullName>
    </recommendedName>
    <alternativeName>
        <fullName evidence="15">Major facilitator superfamily domain-containing protein 11</fullName>
    </alternativeName>
    <alternativeName>
        <fullName evidence="14">UNC93-like protein MFSD11</fullName>
    </alternativeName>
</protein>
<dbReference type="PANTHER" id="PTHR23294">
    <property type="entry name" value="ET TRANSLATION PRODUCT-RELATED"/>
    <property type="match status" value="1"/>
</dbReference>
<dbReference type="Proteomes" id="UP000887560">
    <property type="component" value="Unplaced"/>
</dbReference>
<evidence type="ECO:0000256" key="18">
    <source>
        <dbReference type="SAM" id="Phobius"/>
    </source>
</evidence>
<dbReference type="Gene3D" id="3.40.50.300">
    <property type="entry name" value="P-loop containing nucleotide triphosphate hydrolases"/>
    <property type="match status" value="1"/>
</dbReference>
<dbReference type="InterPro" id="IPR027417">
    <property type="entry name" value="P-loop_NTPase"/>
</dbReference>
<feature type="transmembrane region" description="Helical" evidence="18">
    <location>
        <begin position="657"/>
        <end position="677"/>
    </location>
</feature>
<evidence type="ECO:0000256" key="13">
    <source>
        <dbReference type="ARBA" id="ARBA00023289"/>
    </source>
</evidence>
<dbReference type="Pfam" id="PF00071">
    <property type="entry name" value="Ras"/>
    <property type="match status" value="1"/>
</dbReference>
<evidence type="ECO:0000313" key="20">
    <source>
        <dbReference type="WBParaSite" id="scf7180000421885.g7848"/>
    </source>
</evidence>
<dbReference type="InterPro" id="IPR036259">
    <property type="entry name" value="MFS_trans_sf"/>
</dbReference>
<keyword evidence="8 18" id="KW-1133">Transmembrane helix</keyword>
<feature type="transmembrane region" description="Helical" evidence="18">
    <location>
        <begin position="316"/>
        <end position="338"/>
    </location>
</feature>
<dbReference type="GO" id="GO:0030139">
    <property type="term" value="C:endocytic vesicle"/>
    <property type="evidence" value="ECO:0007669"/>
    <property type="project" value="UniProtKB-ARBA"/>
</dbReference>
<keyword evidence="9" id="KW-0342">GTP-binding</keyword>
<evidence type="ECO:0000256" key="15">
    <source>
        <dbReference type="ARBA" id="ARBA00041910"/>
    </source>
</evidence>
<evidence type="ECO:0000256" key="10">
    <source>
        <dbReference type="ARBA" id="ARBA00023136"/>
    </source>
</evidence>
<dbReference type="SMART" id="SM00174">
    <property type="entry name" value="RHO"/>
    <property type="match status" value="1"/>
</dbReference>
<dbReference type="InterPro" id="IPR010291">
    <property type="entry name" value="Ion_channel_UNC-93"/>
</dbReference>
<sequence>MNSTSTQRKKLTLKVILLGESGVGKTSIINRFVNKKFSNCYKATIGVDFMKKQMTVDGVDVTLHIWDTAGFEKYQSLGSAYYRGADCCVLVYDLTSAPSFRAIEGWRDEFLVVSNPSDPDDFPFMILGNKFDLMDKRAVSSAKAENWCRQGVNMKHFEVSAKEDWRLDEAFKEVVRMCLSMMRKGEEEYPDFPERINLHNRSSGQVEEDDATPLCNPSQTLHVFQLGIGFFFVFLAFNSQGFIEESVLDSFVAQGVVKRHDGYTSLAIIYASFTLLNIAAAPIVGILGTRWALLFGACTYALFQAGFLFLNRFYLFGSSALLGLGAAVIWTAQGKYLALNSEPETAGKHSVCGGIFLLIVFLLHQHSNPEEHFRFGSNFAPSTVKLLYAVFTGITILGALILGLLPLNGENVGNNRRRHGEDSPSPSELLDPIINPISNQPTGEANILDDVNGTDNEPNNILTSILSMIKSTLTLAKTSKMLLLSIPFMYTGIVVSFWSSIYPTSIANTELFQLNQGVDPKILLALNAIIQGVGQTGLLFGIFGVRTTKILTKSNIVLIGSFLQLLAYFAIFASIPGDASLGKTLEEGYLIYPRIWIALLSGFLIGFGDSCWNTQIFSLLISHYSQHQSASSFSLFKFYQSLLTFLAFLYASLLSLYWHLLFLFVGSILALFSFIFVERTSLQTTINVDISEEQQQHDIN</sequence>
<feature type="transmembrane region" description="Helical" evidence="18">
    <location>
        <begin position="223"/>
        <end position="243"/>
    </location>
</feature>
<dbReference type="GO" id="GO:0005764">
    <property type="term" value="C:lysosome"/>
    <property type="evidence" value="ECO:0007669"/>
    <property type="project" value="UniProtKB-ARBA"/>
</dbReference>
<dbReference type="SUPFAM" id="SSF103473">
    <property type="entry name" value="MFS general substrate transporter"/>
    <property type="match status" value="1"/>
</dbReference>
<dbReference type="GO" id="GO:0005525">
    <property type="term" value="F:GTP binding"/>
    <property type="evidence" value="ECO:0007669"/>
    <property type="project" value="UniProtKB-KW"/>
</dbReference>
<dbReference type="Pfam" id="PF05978">
    <property type="entry name" value="UNC-93"/>
    <property type="match status" value="1"/>
</dbReference>
<comment type="function">
    <text evidence="16">Controls vesicular trafficking from endosomes to the trans-Golgi network (TGN). Acts as a negative regulator of TLR9 signaling and can suppress TLR9-triggered TNFA, IL6, and IFNB production in macrophages by promoting TLR9 lysosomal degradation. Also negatively regulates TLR4 signaling in macrophages by promoting lysosomal degradation of TLR4. Promotes megakaryocytic differentiation by increasing NF-kappa-B-dependent IL6 production and subsequently enhancing the association of STAT3 with GATA1. Not involved in the regulation of the EGF- and EGFR degradation pathway.</text>
</comment>
<keyword evidence="12" id="KW-0449">Lipoprotein</keyword>
<dbReference type="InterPro" id="IPR001806">
    <property type="entry name" value="Small_GTPase"/>
</dbReference>
<evidence type="ECO:0000256" key="2">
    <source>
        <dbReference type="ARBA" id="ARBA00006270"/>
    </source>
</evidence>
<keyword evidence="5 18" id="KW-0812">Transmembrane</keyword>
<feature type="transmembrane region" description="Helical" evidence="18">
    <location>
        <begin position="522"/>
        <end position="544"/>
    </location>
</feature>
<feature type="transmembrane region" description="Helical" evidence="18">
    <location>
        <begin position="556"/>
        <end position="575"/>
    </location>
</feature>
<feature type="transmembrane region" description="Helical" evidence="18">
    <location>
        <begin position="595"/>
        <end position="621"/>
    </location>
</feature>
<keyword evidence="13" id="KW-0636">Prenylation</keyword>
<dbReference type="NCBIfam" id="TIGR00231">
    <property type="entry name" value="small_GTP"/>
    <property type="match status" value="1"/>
</dbReference>
<dbReference type="PRINTS" id="PR00449">
    <property type="entry name" value="RASTRNSFRMNG"/>
</dbReference>
<dbReference type="GO" id="GO:0003924">
    <property type="term" value="F:GTPase activity"/>
    <property type="evidence" value="ECO:0007669"/>
    <property type="project" value="InterPro"/>
</dbReference>
<evidence type="ECO:0000256" key="14">
    <source>
        <dbReference type="ARBA" id="ARBA00040302"/>
    </source>
</evidence>
<evidence type="ECO:0000256" key="12">
    <source>
        <dbReference type="ARBA" id="ARBA00023288"/>
    </source>
</evidence>
<dbReference type="FunFam" id="3.40.50.300:FF:000751">
    <property type="entry name" value="Rab family GTPase, putative"/>
    <property type="match status" value="1"/>
</dbReference>